<dbReference type="AlphaFoldDB" id="A0A4Y2I5S6"/>
<organism evidence="1 2">
    <name type="scientific">Araneus ventricosus</name>
    <name type="common">Orbweaver spider</name>
    <name type="synonym">Epeira ventricosa</name>
    <dbReference type="NCBI Taxonomy" id="182803"/>
    <lineage>
        <taxon>Eukaryota</taxon>
        <taxon>Metazoa</taxon>
        <taxon>Ecdysozoa</taxon>
        <taxon>Arthropoda</taxon>
        <taxon>Chelicerata</taxon>
        <taxon>Arachnida</taxon>
        <taxon>Araneae</taxon>
        <taxon>Araneomorphae</taxon>
        <taxon>Entelegynae</taxon>
        <taxon>Araneoidea</taxon>
        <taxon>Araneidae</taxon>
        <taxon>Araneus</taxon>
    </lineage>
</organism>
<accession>A0A4Y2I5S6</accession>
<reference evidence="1 2" key="1">
    <citation type="journal article" date="2019" name="Sci. Rep.">
        <title>Orb-weaving spider Araneus ventricosus genome elucidates the spidroin gene catalogue.</title>
        <authorList>
            <person name="Kono N."/>
            <person name="Nakamura H."/>
            <person name="Ohtoshi R."/>
            <person name="Moran D.A.P."/>
            <person name="Shinohara A."/>
            <person name="Yoshida Y."/>
            <person name="Fujiwara M."/>
            <person name="Mori M."/>
            <person name="Tomita M."/>
            <person name="Arakawa K."/>
        </authorList>
    </citation>
    <scope>NUCLEOTIDE SEQUENCE [LARGE SCALE GENOMIC DNA]</scope>
</reference>
<gene>
    <name evidence="1" type="ORF">AVEN_20003_1</name>
</gene>
<protein>
    <submittedName>
        <fullName evidence="1">Uncharacterized protein</fullName>
    </submittedName>
</protein>
<sequence length="94" mass="10937">MGFPEGMTKAIRFRSGTKVIRPPEGQGETKAIRISRRWRPRLPDLRRWRLRLSDLQSKRVTTMLSDLQRGLDKSIQSEAVEMKAVCTPPVYKRL</sequence>
<name>A0A4Y2I5S6_ARAVE</name>
<evidence type="ECO:0000313" key="1">
    <source>
        <dbReference type="EMBL" id="GBM72965.1"/>
    </source>
</evidence>
<comment type="caution">
    <text evidence="1">The sequence shown here is derived from an EMBL/GenBank/DDBJ whole genome shotgun (WGS) entry which is preliminary data.</text>
</comment>
<evidence type="ECO:0000313" key="2">
    <source>
        <dbReference type="Proteomes" id="UP000499080"/>
    </source>
</evidence>
<dbReference type="Proteomes" id="UP000499080">
    <property type="component" value="Unassembled WGS sequence"/>
</dbReference>
<dbReference type="EMBL" id="BGPR01002411">
    <property type="protein sequence ID" value="GBM72965.1"/>
    <property type="molecule type" value="Genomic_DNA"/>
</dbReference>
<proteinExistence type="predicted"/>
<keyword evidence="2" id="KW-1185">Reference proteome</keyword>